<dbReference type="PANTHER" id="PTHR33204">
    <property type="entry name" value="TRANSCRIPTIONAL REGULATOR, MARR FAMILY"/>
    <property type="match status" value="1"/>
</dbReference>
<evidence type="ECO:0000259" key="4">
    <source>
        <dbReference type="PROSITE" id="PS51118"/>
    </source>
</evidence>
<dbReference type="Proteomes" id="UP000254236">
    <property type="component" value="Chromosome"/>
</dbReference>
<proteinExistence type="predicted"/>
<keyword evidence="1" id="KW-0805">Transcription regulation</keyword>
<evidence type="ECO:0000313" key="6">
    <source>
        <dbReference type="EMBL" id="RRR20743.1"/>
    </source>
</evidence>
<reference evidence="6 8" key="2">
    <citation type="submission" date="2018-08" db="EMBL/GenBank/DDBJ databases">
        <title>Brachybacterium saurashtrense DSM 23186.</title>
        <authorList>
            <person name="Li Y."/>
        </authorList>
    </citation>
    <scope>NUCLEOTIDE SEQUENCE [LARGE SCALE GENOMIC DNA]</scope>
    <source>
        <strain evidence="6 8">DSM 23186</strain>
    </source>
</reference>
<dbReference type="Pfam" id="PF01638">
    <property type="entry name" value="HxlR"/>
    <property type="match status" value="1"/>
</dbReference>
<sequence>MRFDHCDLQECGVARFLSLLDGPWATLIVRELLKGPHRFNELAEALPRISAHTLTSRLRTFEKHGLVTRTAYPEIPPRVVYELTPVGQDLRPVLEAMNTWALSLPASVFGLDEDEDPAHTAAH</sequence>
<accession>A0A345YLP6</accession>
<dbReference type="SUPFAM" id="SSF46785">
    <property type="entry name" value="Winged helix' DNA-binding domain"/>
    <property type="match status" value="1"/>
</dbReference>
<keyword evidence="2" id="KW-0238">DNA-binding</keyword>
<dbReference type="GO" id="GO:0003700">
    <property type="term" value="F:DNA-binding transcription factor activity"/>
    <property type="evidence" value="ECO:0007669"/>
    <property type="project" value="InterPro"/>
</dbReference>
<dbReference type="RefSeq" id="WP_115412601.1">
    <property type="nucleotide sequence ID" value="NZ_CP031356.1"/>
</dbReference>
<gene>
    <name evidence="5" type="ORF">DWV08_03875</name>
    <name evidence="6" type="ORF">DXU92_17195</name>
</gene>
<evidence type="ECO:0000256" key="3">
    <source>
        <dbReference type="ARBA" id="ARBA00023163"/>
    </source>
</evidence>
<dbReference type="EMBL" id="CP031356">
    <property type="protein sequence ID" value="AXK44848.1"/>
    <property type="molecule type" value="Genomic_DNA"/>
</dbReference>
<protein>
    <submittedName>
        <fullName evidence="6">Transcriptional regulator</fullName>
    </submittedName>
</protein>
<dbReference type="Gene3D" id="1.10.10.10">
    <property type="entry name" value="Winged helix-like DNA-binding domain superfamily/Winged helix DNA-binding domain"/>
    <property type="match status" value="1"/>
</dbReference>
<dbReference type="PANTHER" id="PTHR33204:SF37">
    <property type="entry name" value="HTH-TYPE TRANSCRIPTIONAL REGULATOR YODB"/>
    <property type="match status" value="1"/>
</dbReference>
<dbReference type="InterPro" id="IPR036390">
    <property type="entry name" value="WH_DNA-bd_sf"/>
</dbReference>
<dbReference type="KEGG" id="bsau:DWV08_03875"/>
<dbReference type="OrthoDB" id="9792527at2"/>
<dbReference type="CDD" id="cd00090">
    <property type="entry name" value="HTH_ARSR"/>
    <property type="match status" value="1"/>
</dbReference>
<organism evidence="6 8">
    <name type="scientific">Brachybacterium saurashtrense</name>
    <dbReference type="NCBI Taxonomy" id="556288"/>
    <lineage>
        <taxon>Bacteria</taxon>
        <taxon>Bacillati</taxon>
        <taxon>Actinomycetota</taxon>
        <taxon>Actinomycetes</taxon>
        <taxon>Micrococcales</taxon>
        <taxon>Dermabacteraceae</taxon>
        <taxon>Brachybacterium</taxon>
    </lineage>
</organism>
<dbReference type="AlphaFoldDB" id="A0A345YLP6"/>
<evidence type="ECO:0000313" key="7">
    <source>
        <dbReference type="Proteomes" id="UP000254236"/>
    </source>
</evidence>
<keyword evidence="3" id="KW-0804">Transcription</keyword>
<evidence type="ECO:0000313" key="5">
    <source>
        <dbReference type="EMBL" id="AXK44848.1"/>
    </source>
</evidence>
<dbReference type="PROSITE" id="PS51118">
    <property type="entry name" value="HTH_HXLR"/>
    <property type="match status" value="1"/>
</dbReference>
<dbReference type="Proteomes" id="UP000282185">
    <property type="component" value="Unassembled WGS sequence"/>
</dbReference>
<evidence type="ECO:0000256" key="2">
    <source>
        <dbReference type="ARBA" id="ARBA00023125"/>
    </source>
</evidence>
<name>A0A345YLP6_9MICO</name>
<dbReference type="InterPro" id="IPR011991">
    <property type="entry name" value="ArsR-like_HTH"/>
</dbReference>
<evidence type="ECO:0000256" key="1">
    <source>
        <dbReference type="ARBA" id="ARBA00023015"/>
    </source>
</evidence>
<dbReference type="InterPro" id="IPR001845">
    <property type="entry name" value="HTH_ArsR_DNA-bd_dom"/>
</dbReference>
<dbReference type="InterPro" id="IPR002577">
    <property type="entry name" value="HTH_HxlR"/>
</dbReference>
<dbReference type="SMART" id="SM00418">
    <property type="entry name" value="HTH_ARSR"/>
    <property type="match status" value="1"/>
</dbReference>
<feature type="domain" description="HTH hxlR-type" evidence="4">
    <location>
        <begin position="11"/>
        <end position="109"/>
    </location>
</feature>
<dbReference type="EMBL" id="QSWH01000016">
    <property type="protein sequence ID" value="RRR20743.1"/>
    <property type="molecule type" value="Genomic_DNA"/>
</dbReference>
<dbReference type="GO" id="GO:0003677">
    <property type="term" value="F:DNA binding"/>
    <property type="evidence" value="ECO:0007669"/>
    <property type="project" value="UniProtKB-KW"/>
</dbReference>
<evidence type="ECO:0000313" key="8">
    <source>
        <dbReference type="Proteomes" id="UP000282185"/>
    </source>
</evidence>
<reference evidence="5 7" key="1">
    <citation type="submission" date="2018-07" db="EMBL/GenBank/DDBJ databases">
        <title>Brachybacterium saurashtrense DSM 23186 genome sequence.</title>
        <authorList>
            <person name="Guo L."/>
        </authorList>
    </citation>
    <scope>NUCLEOTIDE SEQUENCE [LARGE SCALE GENOMIC DNA]</scope>
    <source>
        <strain evidence="5 7">DSM 23186</strain>
    </source>
</reference>
<keyword evidence="7" id="KW-1185">Reference proteome</keyword>
<dbReference type="InterPro" id="IPR036388">
    <property type="entry name" value="WH-like_DNA-bd_sf"/>
</dbReference>